<evidence type="ECO:0000256" key="6">
    <source>
        <dbReference type="ARBA" id="ARBA00022859"/>
    </source>
</evidence>
<keyword evidence="6" id="KW-0391">Immunity</keyword>
<dbReference type="GO" id="GO:0045087">
    <property type="term" value="P:innate immune response"/>
    <property type="evidence" value="ECO:0007669"/>
    <property type="project" value="UniProtKB-KW"/>
</dbReference>
<evidence type="ECO:0000256" key="5">
    <source>
        <dbReference type="ARBA" id="ARBA00022729"/>
    </source>
</evidence>
<evidence type="ECO:0000313" key="9">
    <source>
        <dbReference type="RefSeq" id="XP_036674057.1"/>
    </source>
</evidence>
<dbReference type="Proteomes" id="UP001652628">
    <property type="component" value="Chromosome 3"/>
</dbReference>
<evidence type="ECO:0000256" key="3">
    <source>
        <dbReference type="ARBA" id="ARBA00022525"/>
    </source>
</evidence>
<keyword evidence="8" id="KW-1185">Reference proteome</keyword>
<evidence type="ECO:0000256" key="2">
    <source>
        <dbReference type="ARBA" id="ARBA00010249"/>
    </source>
</evidence>
<evidence type="ECO:0000256" key="7">
    <source>
        <dbReference type="SAM" id="SignalP"/>
    </source>
</evidence>
<keyword evidence="5 7" id="KW-0732">Signal</keyword>
<gene>
    <name evidence="9" type="primary">TotZ</name>
</gene>
<dbReference type="GO" id="GO:0009617">
    <property type="term" value="P:response to bacterium"/>
    <property type="evidence" value="ECO:0007669"/>
    <property type="project" value="UniProtKB-ARBA"/>
</dbReference>
<sequence length="153" mass="16787">MHCVIRLSFVVAVMFCLTGKGNAGMIEADRNRLQQLQFQSRQTSDANTQVRIAYEVIGIYNKYKGQRGSDVARETQLNTQVRDFKRKTVVVDGVPAQGGVWEILGIVKSATGAIPEHVRQDAQNLIKSSSKALVDGLVNYLINIALAKLGLGK</sequence>
<evidence type="ECO:0000313" key="8">
    <source>
        <dbReference type="Proteomes" id="UP001652628"/>
    </source>
</evidence>
<proteinExistence type="inferred from homology"/>
<dbReference type="Pfam" id="PF07240">
    <property type="entry name" value="Turandot"/>
    <property type="match status" value="1"/>
</dbReference>
<organism evidence="8 9">
    <name type="scientific">Drosophila suzukii</name>
    <name type="common">Spotted-wing drosophila fruit fly</name>
    <dbReference type="NCBI Taxonomy" id="28584"/>
    <lineage>
        <taxon>Eukaryota</taxon>
        <taxon>Metazoa</taxon>
        <taxon>Ecdysozoa</taxon>
        <taxon>Arthropoda</taxon>
        <taxon>Hexapoda</taxon>
        <taxon>Insecta</taxon>
        <taxon>Pterygota</taxon>
        <taxon>Neoptera</taxon>
        <taxon>Endopterygota</taxon>
        <taxon>Diptera</taxon>
        <taxon>Brachycera</taxon>
        <taxon>Muscomorpha</taxon>
        <taxon>Ephydroidea</taxon>
        <taxon>Drosophilidae</taxon>
        <taxon>Drosophila</taxon>
        <taxon>Sophophora</taxon>
    </lineage>
</organism>
<reference evidence="9" key="1">
    <citation type="submission" date="2025-08" db="UniProtKB">
        <authorList>
            <consortium name="RefSeq"/>
        </authorList>
    </citation>
    <scope>IDENTIFICATION</scope>
</reference>
<dbReference type="CTD" id="117459"/>
<name>A0AB40A9A7_DROSZ</name>
<feature type="signal peptide" evidence="7">
    <location>
        <begin position="1"/>
        <end position="23"/>
    </location>
</feature>
<dbReference type="GO" id="GO:0034605">
    <property type="term" value="P:cellular response to heat"/>
    <property type="evidence" value="ECO:0007669"/>
    <property type="project" value="UniProtKB-ARBA"/>
</dbReference>
<evidence type="ECO:0000256" key="1">
    <source>
        <dbReference type="ARBA" id="ARBA00004613"/>
    </source>
</evidence>
<dbReference type="GO" id="GO:0005615">
    <property type="term" value="C:extracellular space"/>
    <property type="evidence" value="ECO:0007669"/>
    <property type="project" value="UniProtKB-ARBA"/>
</dbReference>
<feature type="chain" id="PRO_5044297464" evidence="7">
    <location>
        <begin position="24"/>
        <end position="153"/>
    </location>
</feature>
<evidence type="ECO:0000256" key="4">
    <source>
        <dbReference type="ARBA" id="ARBA00022588"/>
    </source>
</evidence>
<accession>A0AB40A9A7</accession>
<dbReference type="RefSeq" id="XP_036674057.1">
    <property type="nucleotide sequence ID" value="XM_036818162.3"/>
</dbReference>
<dbReference type="AlphaFoldDB" id="A0AB40A9A7"/>
<keyword evidence="3" id="KW-0964">Secreted</keyword>
<comment type="subcellular location">
    <subcellularLocation>
        <location evidence="1">Secreted</location>
    </subcellularLocation>
</comment>
<dbReference type="GeneID" id="118877860"/>
<protein>
    <submittedName>
        <fullName evidence="9">Protein Turandot Z</fullName>
    </submittedName>
</protein>
<comment type="similarity">
    <text evidence="2">Belongs to the Turandot family.</text>
</comment>
<keyword evidence="4" id="KW-0399">Innate immunity</keyword>
<dbReference type="InterPro" id="IPR010825">
    <property type="entry name" value="Turandot"/>
</dbReference>